<dbReference type="Pfam" id="PF07183">
    <property type="entry name" value="DUF1403"/>
    <property type="match status" value="1"/>
</dbReference>
<evidence type="ECO:0000313" key="3">
    <source>
        <dbReference type="Proteomes" id="UP000199302"/>
    </source>
</evidence>
<accession>A0A1I6EDA4</accession>
<evidence type="ECO:0000256" key="1">
    <source>
        <dbReference type="SAM" id="MobiDB-lite"/>
    </source>
</evidence>
<proteinExistence type="predicted"/>
<reference evidence="2 3" key="1">
    <citation type="submission" date="2016-10" db="EMBL/GenBank/DDBJ databases">
        <authorList>
            <person name="de Groot N.N."/>
        </authorList>
    </citation>
    <scope>NUCLEOTIDE SEQUENCE [LARGE SCALE GENOMIC DNA]</scope>
    <source>
        <strain evidence="3">KMM 9023,NRIC 0796,JCM 17311,KCTC 23692</strain>
    </source>
</reference>
<protein>
    <recommendedName>
        <fullName evidence="4">DUF1403 family protein</fullName>
    </recommendedName>
</protein>
<name>A0A1I6EDA4_9RHOB</name>
<dbReference type="OrthoDB" id="7865302at2"/>
<dbReference type="EMBL" id="FOYI01000010">
    <property type="protein sequence ID" value="SFR15734.1"/>
    <property type="molecule type" value="Genomic_DNA"/>
</dbReference>
<feature type="compositionally biased region" description="Polar residues" evidence="1">
    <location>
        <begin position="1"/>
        <end position="13"/>
    </location>
</feature>
<dbReference type="Proteomes" id="UP000199302">
    <property type="component" value="Unassembled WGS sequence"/>
</dbReference>
<dbReference type="RefSeq" id="WP_092081711.1">
    <property type="nucleotide sequence ID" value="NZ_FOYI01000010.1"/>
</dbReference>
<dbReference type="InterPro" id="IPR009843">
    <property type="entry name" value="DUF1403"/>
</dbReference>
<evidence type="ECO:0008006" key="4">
    <source>
        <dbReference type="Google" id="ProtNLM"/>
    </source>
</evidence>
<keyword evidence="3" id="KW-1185">Reference proteome</keyword>
<sequence length="298" mass="31515">MNIDTAPQGQTPLTDPFPPVPRWARLDRAETVEDAAFSSGAALAHLGPALAHPGVPAELLRARFALRAAEAGVGLGGRPVRAAELRDTVAFLHAGDSPGPAGEIYLAWRKAVARGPGAVALQRALPGFDVPELSALCDPGEGSPIRHAAAVLRAVLAAHPRQEWAALLLADAALARGLGWPQLLPLLSLGLRRADLRLDEAAQTLACHRAIIRQVPGVLGEAGTLLRRAARLETVAPKLRAKGAGEAVALILREEAISPAALTMLRSDRAARRFCDRLVSLDALRELTGRDTFRLYGL</sequence>
<dbReference type="STRING" id="871652.SAMN04515673_11042"/>
<gene>
    <name evidence="2" type="ORF">SAMN04515673_11042</name>
</gene>
<evidence type="ECO:0000313" key="2">
    <source>
        <dbReference type="EMBL" id="SFR15734.1"/>
    </source>
</evidence>
<dbReference type="AlphaFoldDB" id="A0A1I6EDA4"/>
<feature type="region of interest" description="Disordered" evidence="1">
    <location>
        <begin position="1"/>
        <end position="20"/>
    </location>
</feature>
<organism evidence="2 3">
    <name type="scientific">Poseidonocella sedimentorum</name>
    <dbReference type="NCBI Taxonomy" id="871652"/>
    <lineage>
        <taxon>Bacteria</taxon>
        <taxon>Pseudomonadati</taxon>
        <taxon>Pseudomonadota</taxon>
        <taxon>Alphaproteobacteria</taxon>
        <taxon>Rhodobacterales</taxon>
        <taxon>Roseobacteraceae</taxon>
        <taxon>Poseidonocella</taxon>
    </lineage>
</organism>